<feature type="transmembrane region" description="Helical" evidence="8">
    <location>
        <begin position="169"/>
        <end position="190"/>
    </location>
</feature>
<dbReference type="GO" id="GO:0000139">
    <property type="term" value="C:Golgi membrane"/>
    <property type="evidence" value="ECO:0007669"/>
    <property type="project" value="UniProtKB-SubCell"/>
</dbReference>
<dbReference type="GO" id="GO:0015031">
    <property type="term" value="P:protein transport"/>
    <property type="evidence" value="ECO:0007669"/>
    <property type="project" value="UniProtKB-KW"/>
</dbReference>
<dbReference type="Pfam" id="PF04178">
    <property type="entry name" value="Got1"/>
    <property type="match status" value="1"/>
</dbReference>
<evidence type="ECO:0000313" key="11">
    <source>
        <dbReference type="Proteomes" id="UP000886653"/>
    </source>
</evidence>
<protein>
    <recommendedName>
        <fullName evidence="8">Protein transport protein SFT2</fullName>
    </recommendedName>
</protein>
<dbReference type="OrthoDB" id="660759at2759"/>
<accession>A0A9P6NJ81</accession>
<keyword evidence="2 8" id="KW-0813">Transport</keyword>
<comment type="caution">
    <text evidence="10">The sequence shown here is derived from an EMBL/GenBank/DDBJ whole genome shotgun (WGS) entry which is preliminary data.</text>
</comment>
<organism evidence="10 11">
    <name type="scientific">Cronartium quercuum f. sp. fusiforme G11</name>
    <dbReference type="NCBI Taxonomy" id="708437"/>
    <lineage>
        <taxon>Eukaryota</taxon>
        <taxon>Fungi</taxon>
        <taxon>Dikarya</taxon>
        <taxon>Basidiomycota</taxon>
        <taxon>Pucciniomycotina</taxon>
        <taxon>Pucciniomycetes</taxon>
        <taxon>Pucciniales</taxon>
        <taxon>Coleosporiaceae</taxon>
        <taxon>Cronartium</taxon>
    </lineage>
</organism>
<keyword evidence="4 8" id="KW-0653">Protein transport</keyword>
<feature type="region of interest" description="Disordered" evidence="9">
    <location>
        <begin position="28"/>
        <end position="49"/>
    </location>
</feature>
<evidence type="ECO:0000256" key="2">
    <source>
        <dbReference type="ARBA" id="ARBA00022448"/>
    </source>
</evidence>
<evidence type="ECO:0000256" key="8">
    <source>
        <dbReference type="RuleBase" id="RU363111"/>
    </source>
</evidence>
<keyword evidence="11" id="KW-1185">Reference proteome</keyword>
<evidence type="ECO:0000256" key="9">
    <source>
        <dbReference type="SAM" id="MobiDB-lite"/>
    </source>
</evidence>
<dbReference type="AlphaFoldDB" id="A0A9P6NJ81"/>
<sequence>MPASTPKPTVNPESNFRTQLTGFKWARGVTDDSAPSSTQTNSQNPLSRFAGSISGYVPLRSNERSNEEEAYYALSRWERTIGFLICTAGAFVCFLIAFFTLPLLAIKPRKFAVAFSLGSLLFMIGFIVLQGPVQHFQHIFSVQRLPFTLSYLASLTATLYFAIGLHSYLGTLISGVIQVIALLSYFLAYFPGGLTTLRFMGSMGLRGATSYLPI</sequence>
<evidence type="ECO:0000256" key="5">
    <source>
        <dbReference type="ARBA" id="ARBA00022989"/>
    </source>
</evidence>
<comment type="similarity">
    <text evidence="7 8">Belongs to the SFT2 family.</text>
</comment>
<feature type="transmembrane region" description="Helical" evidence="8">
    <location>
        <begin position="145"/>
        <end position="163"/>
    </location>
</feature>
<evidence type="ECO:0000256" key="7">
    <source>
        <dbReference type="ARBA" id="ARBA00025800"/>
    </source>
</evidence>
<dbReference type="PANTHER" id="PTHR23137:SF36">
    <property type="entry name" value="VESICLE TRANSPORT PROTEIN SFT2C"/>
    <property type="match status" value="1"/>
</dbReference>
<dbReference type="Proteomes" id="UP000886653">
    <property type="component" value="Unassembled WGS sequence"/>
</dbReference>
<keyword evidence="5 8" id="KW-1133">Transmembrane helix</keyword>
<dbReference type="EMBL" id="MU167281">
    <property type="protein sequence ID" value="KAG0145172.1"/>
    <property type="molecule type" value="Genomic_DNA"/>
</dbReference>
<proteinExistence type="inferred from homology"/>
<dbReference type="PANTHER" id="PTHR23137">
    <property type="entry name" value="VESICLE TRANSPORT PROTEIN-RELATED"/>
    <property type="match status" value="1"/>
</dbReference>
<dbReference type="InterPro" id="IPR007305">
    <property type="entry name" value="Vesicle_transpt_Got1/SFT2"/>
</dbReference>
<name>A0A9P6NJ81_9BASI</name>
<dbReference type="InterPro" id="IPR011691">
    <property type="entry name" value="Vesicle_transpt_SFT2"/>
</dbReference>
<evidence type="ECO:0000256" key="4">
    <source>
        <dbReference type="ARBA" id="ARBA00022927"/>
    </source>
</evidence>
<evidence type="ECO:0000256" key="6">
    <source>
        <dbReference type="ARBA" id="ARBA00023136"/>
    </source>
</evidence>
<keyword evidence="3 8" id="KW-0812">Transmembrane</keyword>
<keyword evidence="6 8" id="KW-0472">Membrane</keyword>
<feature type="transmembrane region" description="Helical" evidence="8">
    <location>
        <begin position="81"/>
        <end position="105"/>
    </location>
</feature>
<dbReference type="GO" id="GO:0016192">
    <property type="term" value="P:vesicle-mediated transport"/>
    <property type="evidence" value="ECO:0007669"/>
    <property type="project" value="InterPro"/>
</dbReference>
<evidence type="ECO:0000313" key="10">
    <source>
        <dbReference type="EMBL" id="KAG0145172.1"/>
    </source>
</evidence>
<comment type="subcellular location">
    <subcellularLocation>
        <location evidence="8">Golgi apparatus membrane</location>
        <topology evidence="8">Multi-pass membrane protein</topology>
    </subcellularLocation>
    <subcellularLocation>
        <location evidence="1">Membrane</location>
        <topology evidence="1">Multi-pass membrane protein</topology>
    </subcellularLocation>
</comment>
<keyword evidence="8" id="KW-0333">Golgi apparatus</keyword>
<feature type="compositionally biased region" description="Polar residues" evidence="9">
    <location>
        <begin position="33"/>
        <end position="46"/>
    </location>
</feature>
<evidence type="ECO:0000256" key="3">
    <source>
        <dbReference type="ARBA" id="ARBA00022692"/>
    </source>
</evidence>
<feature type="transmembrane region" description="Helical" evidence="8">
    <location>
        <begin position="111"/>
        <end position="133"/>
    </location>
</feature>
<reference evidence="10" key="1">
    <citation type="submission" date="2013-11" db="EMBL/GenBank/DDBJ databases">
        <title>Genome sequence of the fusiform rust pathogen reveals effectors for host alternation and coevolution with pine.</title>
        <authorList>
            <consortium name="DOE Joint Genome Institute"/>
            <person name="Smith K."/>
            <person name="Pendleton A."/>
            <person name="Kubisiak T."/>
            <person name="Anderson C."/>
            <person name="Salamov A."/>
            <person name="Aerts A."/>
            <person name="Riley R."/>
            <person name="Clum A."/>
            <person name="Lindquist E."/>
            <person name="Ence D."/>
            <person name="Campbell M."/>
            <person name="Kronenberg Z."/>
            <person name="Feau N."/>
            <person name="Dhillon B."/>
            <person name="Hamelin R."/>
            <person name="Burleigh J."/>
            <person name="Smith J."/>
            <person name="Yandell M."/>
            <person name="Nelson C."/>
            <person name="Grigoriev I."/>
            <person name="Davis J."/>
        </authorList>
    </citation>
    <scope>NUCLEOTIDE SEQUENCE</scope>
    <source>
        <strain evidence="10">G11</strain>
    </source>
</reference>
<comment type="function">
    <text evidence="8">Nonessential protein required for the fusion of transport vesicles derived from the endocytic pathway with the Golgi complex.</text>
</comment>
<evidence type="ECO:0000256" key="1">
    <source>
        <dbReference type="ARBA" id="ARBA00004141"/>
    </source>
</evidence>
<gene>
    <name evidence="10" type="ORF">CROQUDRAFT_658971</name>
</gene>